<dbReference type="GO" id="GO:0044325">
    <property type="term" value="F:transmembrane transporter binding"/>
    <property type="evidence" value="ECO:0007669"/>
    <property type="project" value="TreeGrafter"/>
</dbReference>
<dbReference type="InterPro" id="IPR057541">
    <property type="entry name" value="PACS1/2_N"/>
</dbReference>
<sequence>MAERSGRLSFPGSGALNRPVPMNLFATWEIDGSSPNCIPRLCSLTLKKLVVMKELDKELISVVIAVKIQYPHFLKREGNKLQILLQRRKRYKNRTILGYKTLAAGSIDMAEVMQHPAEGGQVLALCSNQKEFLGKVAEIWIYSLSSQPIDHEEAAILGQKIKCSDNYSEEEYESFSSEQEASDDAAQGQDLEDDEYEIRKPKKQRRSIVRTASITRQQNFKQRVVALLKRFRVSDEVLDSEQDPAEPPPEVEEDLDLESLEFENPSDSGPDLDDDESVLSTPKPKLKPYFEGISLSSSQTEIGSIHSVRSQREPPSPMDPDKIRAVGGKFQMDNESDNVSMGHPEVVTPTTELEMMDSMDSFMQRLPPTGRMTKTESLIIPSNRVEPKLAGRRGRSTSLKERQPSRPPNQRANSLDNECSLDTRCHLQIPRKTVYDQLNHILVSDSHLPDSIILINTSDWQGQYVSEVLQNHGLPVVCTCTIADIQAALSTIISRIQRFCNSNSVTPSPVRIGVAGAQHYLSVVLRLFVDHLTHKTPDWLGYLRFLIIPLGVHPVAKYLASIDYRYNSLFQDSAWRDLFHKPEAPTSVQDSPDVVSRVTQYMLGANGALQLPIAEISPLLKEASPTPPSSPSVHMSSSPGGGQGELMGLQVDYWIAPSERKKEVEKRDSKNTLKGTFRSLQVSRLPLGGAEATHQPTMSMTVVTKEKNKKVMFLPKKTKDKEAESKSQVIEGISRLICTAKHQQTMLKVLIDGVEWNDVKFFQLAAQWSSHVKHFPLAIFGPSKGPY</sequence>
<dbReference type="Ensembl" id="ENSCCRT00010116083.1">
    <property type="protein sequence ID" value="ENSCCRP00010104444.1"/>
    <property type="gene ID" value="ENSCCRG00010042123.1"/>
</dbReference>
<feature type="region of interest" description="Disordered" evidence="3">
    <location>
        <begin position="168"/>
        <end position="204"/>
    </location>
</feature>
<dbReference type="PANTHER" id="PTHR13280:SF15">
    <property type="entry name" value="PHOSPHOFURIN ACIDIC CLUSTER SORTING PROTEIN 2"/>
    <property type="match status" value="1"/>
</dbReference>
<feature type="region of interest" description="Disordered" evidence="3">
    <location>
        <begin position="297"/>
        <end position="319"/>
    </location>
</feature>
<evidence type="ECO:0000256" key="3">
    <source>
        <dbReference type="SAM" id="MobiDB-lite"/>
    </source>
</evidence>
<feature type="region of interest" description="Disordered" evidence="3">
    <location>
        <begin position="621"/>
        <end position="642"/>
    </location>
</feature>
<evidence type="ECO:0000259" key="4">
    <source>
        <dbReference type="Pfam" id="PF10254"/>
    </source>
</evidence>
<keyword evidence="2" id="KW-0597">Phosphoprotein</keyword>
<evidence type="ECO:0000259" key="5">
    <source>
        <dbReference type="Pfam" id="PF25332"/>
    </source>
</evidence>
<organism evidence="6 7">
    <name type="scientific">Cyprinus carpio</name>
    <name type="common">Common carp</name>
    <dbReference type="NCBI Taxonomy" id="7962"/>
    <lineage>
        <taxon>Eukaryota</taxon>
        <taxon>Metazoa</taxon>
        <taxon>Chordata</taxon>
        <taxon>Craniata</taxon>
        <taxon>Vertebrata</taxon>
        <taxon>Euteleostomi</taxon>
        <taxon>Actinopterygii</taxon>
        <taxon>Neopterygii</taxon>
        <taxon>Teleostei</taxon>
        <taxon>Ostariophysi</taxon>
        <taxon>Cypriniformes</taxon>
        <taxon>Cyprinidae</taxon>
        <taxon>Cyprininae</taxon>
        <taxon>Cyprinus</taxon>
    </lineage>
</organism>
<evidence type="ECO:0000256" key="2">
    <source>
        <dbReference type="ARBA" id="ARBA00022553"/>
    </source>
</evidence>
<name>A0A8C1PD73_CYPCA</name>
<evidence type="ECO:0000256" key="1">
    <source>
        <dbReference type="ARBA" id="ARBA00008590"/>
    </source>
</evidence>
<accession>A0A8C1PD73</accession>
<feature type="domain" description="Phosphofurin acidic cluster sorting protein 1/2 N-terminal C2" evidence="5">
    <location>
        <begin position="65"/>
        <end position="149"/>
    </location>
</feature>
<reference evidence="6" key="2">
    <citation type="submission" date="2025-09" db="UniProtKB">
        <authorList>
            <consortium name="Ensembl"/>
        </authorList>
    </citation>
    <scope>IDENTIFICATION</scope>
</reference>
<dbReference type="Pfam" id="PF25332">
    <property type="entry name" value="C2_PACS_N"/>
    <property type="match status" value="1"/>
</dbReference>
<keyword evidence="7" id="KW-1185">Reference proteome</keyword>
<feature type="region of interest" description="Disordered" evidence="3">
    <location>
        <begin position="261"/>
        <end position="285"/>
    </location>
</feature>
<comment type="similarity">
    <text evidence="1">Belongs to the PACS family.</text>
</comment>
<proteinExistence type="inferred from homology"/>
<feature type="domain" description="Phosphofurin acidic cluster sorting protein 1/2 C-terminal" evidence="4">
    <location>
        <begin position="623"/>
        <end position="781"/>
    </location>
</feature>
<dbReference type="PANTHER" id="PTHR13280">
    <property type="entry name" value="PHOSPHOFURIN ACIDIC CLUSTER SORTING PROTEIN"/>
    <property type="match status" value="1"/>
</dbReference>
<dbReference type="Proteomes" id="UP000694427">
    <property type="component" value="Unplaced"/>
</dbReference>
<evidence type="ECO:0000313" key="7">
    <source>
        <dbReference type="Proteomes" id="UP000694427"/>
    </source>
</evidence>
<feature type="domain" description="Phosphofurin acidic cluster sorting protein 1/2 C-terminal" evidence="4">
    <location>
        <begin position="434"/>
        <end position="622"/>
    </location>
</feature>
<evidence type="ECO:0000313" key="6">
    <source>
        <dbReference type="Ensembl" id="ENSCCRP00010104444.1"/>
    </source>
</evidence>
<reference evidence="6" key="1">
    <citation type="submission" date="2025-08" db="UniProtKB">
        <authorList>
            <consortium name="Ensembl"/>
        </authorList>
    </citation>
    <scope>IDENTIFICATION</scope>
</reference>
<dbReference type="AlphaFoldDB" id="A0A8C1PD73"/>
<dbReference type="InterPro" id="IPR019381">
    <property type="entry name" value="PACS1/2_C"/>
</dbReference>
<protein>
    <submittedName>
        <fullName evidence="6">Phosphofurin acidic cluster sorting protein 2</fullName>
    </submittedName>
</protein>
<dbReference type="GO" id="GO:0072659">
    <property type="term" value="P:protein localization to plasma membrane"/>
    <property type="evidence" value="ECO:0007669"/>
    <property type="project" value="TreeGrafter"/>
</dbReference>
<dbReference type="Pfam" id="PF10254">
    <property type="entry name" value="Pacs-1"/>
    <property type="match status" value="2"/>
</dbReference>
<feature type="region of interest" description="Disordered" evidence="3">
    <location>
        <begin position="377"/>
        <end position="417"/>
    </location>
</feature>
<feature type="compositionally biased region" description="Polar residues" evidence="3">
    <location>
        <begin position="408"/>
        <end position="417"/>
    </location>
</feature>